<protein>
    <submittedName>
        <fullName evidence="2">Uncharacterized protein</fullName>
    </submittedName>
</protein>
<sequence>MFVGTDGLRMNKDLVNFKFEQVNIVYDFLANVRISGRHHWLLPPPYLKPHFIPQSASHSRIPFPRLVRFTMSSTQSIRTAAEFLLSIAIGGFLLIFQQPKGLPALSAAMYLLMTMGFLLLYLSIGRRPQLGSAMGTEGSV</sequence>
<keyword evidence="3" id="KW-1185">Reference proteome</keyword>
<evidence type="ECO:0000313" key="2">
    <source>
        <dbReference type="EMBL" id="WOL20233.1"/>
    </source>
</evidence>
<proteinExistence type="predicted"/>
<evidence type="ECO:0000313" key="3">
    <source>
        <dbReference type="Proteomes" id="UP001327560"/>
    </source>
</evidence>
<evidence type="ECO:0000256" key="1">
    <source>
        <dbReference type="SAM" id="Phobius"/>
    </source>
</evidence>
<gene>
    <name evidence="2" type="ORF">Cni_G29037</name>
</gene>
<feature type="transmembrane region" description="Helical" evidence="1">
    <location>
        <begin position="77"/>
        <end position="96"/>
    </location>
</feature>
<keyword evidence="1" id="KW-0472">Membrane</keyword>
<organism evidence="2 3">
    <name type="scientific">Canna indica</name>
    <name type="common">Indian-shot</name>
    <dbReference type="NCBI Taxonomy" id="4628"/>
    <lineage>
        <taxon>Eukaryota</taxon>
        <taxon>Viridiplantae</taxon>
        <taxon>Streptophyta</taxon>
        <taxon>Embryophyta</taxon>
        <taxon>Tracheophyta</taxon>
        <taxon>Spermatophyta</taxon>
        <taxon>Magnoliopsida</taxon>
        <taxon>Liliopsida</taxon>
        <taxon>Zingiberales</taxon>
        <taxon>Cannaceae</taxon>
        <taxon>Canna</taxon>
    </lineage>
</organism>
<keyword evidence="1" id="KW-1133">Transmembrane helix</keyword>
<keyword evidence="1" id="KW-0812">Transmembrane</keyword>
<dbReference type="AlphaFoldDB" id="A0AAQ3QT39"/>
<name>A0AAQ3QT39_9LILI</name>
<dbReference type="Proteomes" id="UP001327560">
    <property type="component" value="Chromosome 9"/>
</dbReference>
<accession>A0AAQ3QT39</accession>
<reference evidence="2 3" key="1">
    <citation type="submission" date="2023-10" db="EMBL/GenBank/DDBJ databases">
        <title>Chromosome-scale genome assembly provides insights into flower coloration mechanisms of Canna indica.</title>
        <authorList>
            <person name="Li C."/>
        </authorList>
    </citation>
    <scope>NUCLEOTIDE SEQUENCE [LARGE SCALE GENOMIC DNA]</scope>
    <source>
        <tissue evidence="2">Flower</tissue>
    </source>
</reference>
<feature type="transmembrane region" description="Helical" evidence="1">
    <location>
        <begin position="102"/>
        <end position="124"/>
    </location>
</feature>
<dbReference type="EMBL" id="CP136898">
    <property type="protein sequence ID" value="WOL20233.1"/>
    <property type="molecule type" value="Genomic_DNA"/>
</dbReference>